<feature type="domain" description="AB hydrolase-1" evidence="1">
    <location>
        <begin position="8"/>
        <end position="238"/>
    </location>
</feature>
<dbReference type="Pfam" id="PF12697">
    <property type="entry name" value="Abhydrolase_6"/>
    <property type="match status" value="1"/>
</dbReference>
<dbReference type="PANTHER" id="PTHR37017:SF13">
    <property type="entry name" value="AB HYDROLASE-1 DOMAIN-CONTAINING PROTEIN"/>
    <property type="match status" value="1"/>
</dbReference>
<comment type="caution">
    <text evidence="2">The sequence shown here is derived from an EMBL/GenBank/DDBJ whole genome shotgun (WGS) entry which is preliminary data.</text>
</comment>
<evidence type="ECO:0000313" key="2">
    <source>
        <dbReference type="EMBL" id="KAG5665560.1"/>
    </source>
</evidence>
<dbReference type="Gene3D" id="3.40.50.1820">
    <property type="entry name" value="alpha/beta hydrolase"/>
    <property type="match status" value="1"/>
</dbReference>
<protein>
    <recommendedName>
        <fullName evidence="1">AB hydrolase-1 domain-containing protein</fullName>
    </recommendedName>
</protein>
<name>A0A9P7HGW9_9HYPO</name>
<gene>
    <name evidence="2" type="ORF">KAF25_009685</name>
</gene>
<dbReference type="InterPro" id="IPR000073">
    <property type="entry name" value="AB_hydrolase_1"/>
</dbReference>
<keyword evidence="3" id="KW-1185">Reference proteome</keyword>
<dbReference type="PANTHER" id="PTHR37017">
    <property type="entry name" value="AB HYDROLASE-1 DOMAIN-CONTAINING PROTEIN-RELATED"/>
    <property type="match status" value="1"/>
</dbReference>
<dbReference type="SUPFAM" id="SSF53474">
    <property type="entry name" value="alpha/beta-Hydrolases"/>
    <property type="match status" value="1"/>
</dbReference>
<dbReference type="EMBL" id="JAGPUO010000001">
    <property type="protein sequence ID" value="KAG5665560.1"/>
    <property type="molecule type" value="Genomic_DNA"/>
</dbReference>
<proteinExistence type="predicted"/>
<organism evidence="2 3">
    <name type="scientific">Fusarium avenaceum</name>
    <dbReference type="NCBI Taxonomy" id="40199"/>
    <lineage>
        <taxon>Eukaryota</taxon>
        <taxon>Fungi</taxon>
        <taxon>Dikarya</taxon>
        <taxon>Ascomycota</taxon>
        <taxon>Pezizomycotina</taxon>
        <taxon>Sordariomycetes</taxon>
        <taxon>Hypocreomycetidae</taxon>
        <taxon>Hypocreales</taxon>
        <taxon>Nectriaceae</taxon>
        <taxon>Fusarium</taxon>
        <taxon>Fusarium tricinctum species complex</taxon>
    </lineage>
</organism>
<evidence type="ECO:0000259" key="1">
    <source>
        <dbReference type="Pfam" id="PF12697"/>
    </source>
</evidence>
<sequence>MSSSYPVLVLVHGAWHHPSHYKLLVEACRSEGFQDIVTPRNLTSGSIEQVIGKTHLDDVQVIQEAIAPFLDAGRELVLVAHSYGGVPAASSLKGNTVEERAEKGLRGGIRGLVAIAAFLLPQKGLSVFQPDGTQYGPIFDVQDGYVGTTSTFREALFRGVKSDQVLPELNKQSRLSLETPVQVVAGDLDIPKVYFVCEDDEVVPAKQQLAMAQAAGARVVTLPSGHSPHLDKEHSRAVAVKVSEAFAHGA</sequence>
<reference evidence="2" key="1">
    <citation type="submission" date="2021-04" db="EMBL/GenBank/DDBJ databases">
        <title>Draft genome of Fusarium avenaceum strain F156N33, isolated from an atmospheric sample in Virginia.</title>
        <authorList>
            <person name="Yang S."/>
            <person name="Vinatzer B.A."/>
            <person name="Coleman J."/>
        </authorList>
    </citation>
    <scope>NUCLEOTIDE SEQUENCE</scope>
    <source>
        <strain evidence="2">F156N33</strain>
    </source>
</reference>
<dbReference type="InterPro" id="IPR052897">
    <property type="entry name" value="Sec-Metab_Biosynth_Hydrolase"/>
</dbReference>
<dbReference type="InterPro" id="IPR029058">
    <property type="entry name" value="AB_hydrolase_fold"/>
</dbReference>
<accession>A0A9P7HGW9</accession>
<evidence type="ECO:0000313" key="3">
    <source>
        <dbReference type="Proteomes" id="UP000782241"/>
    </source>
</evidence>
<dbReference type="Proteomes" id="UP000782241">
    <property type="component" value="Unassembled WGS sequence"/>
</dbReference>
<dbReference type="AlphaFoldDB" id="A0A9P7HGW9"/>